<dbReference type="OrthoDB" id="9792692at2"/>
<dbReference type="Gene3D" id="3.40.50.720">
    <property type="entry name" value="NAD(P)-binding Rossmann-like Domain"/>
    <property type="match status" value="1"/>
</dbReference>
<evidence type="ECO:0000256" key="1">
    <source>
        <dbReference type="ARBA" id="ARBA00004871"/>
    </source>
</evidence>
<evidence type="ECO:0000256" key="2">
    <source>
        <dbReference type="ARBA" id="ARBA00023002"/>
    </source>
</evidence>
<dbReference type="Proteomes" id="UP000050827">
    <property type="component" value="Unassembled WGS sequence"/>
</dbReference>
<evidence type="ECO:0000313" key="5">
    <source>
        <dbReference type="EMBL" id="KQC28554.1"/>
    </source>
</evidence>
<dbReference type="Gene3D" id="3.40.50.10860">
    <property type="entry name" value="Leucine Dehydrogenase, chain A, domain 1"/>
    <property type="match status" value="1"/>
</dbReference>
<keyword evidence="2 5" id="KW-0560">Oxidoreductase</keyword>
<dbReference type="GO" id="GO:0009423">
    <property type="term" value="P:chorismate biosynthetic process"/>
    <property type="evidence" value="ECO:0007669"/>
    <property type="project" value="TreeGrafter"/>
</dbReference>
<reference evidence="5 6" key="1">
    <citation type="submission" date="2015-04" db="EMBL/GenBank/DDBJ databases">
        <title>Complete genome of flavobacterium.</title>
        <authorList>
            <person name="Kwon Y.M."/>
            <person name="Kim S.-J."/>
        </authorList>
    </citation>
    <scope>NUCLEOTIDE SEQUENCE [LARGE SCALE GENOMIC DNA]</scope>
    <source>
        <strain evidence="5 6">DK169</strain>
    </source>
</reference>
<comment type="pathway">
    <text evidence="1">Metabolic intermediate biosynthesis; chorismate biosynthesis; chorismate from D-erythrose 4-phosphate and phosphoenolpyruvate: step 4/7.</text>
</comment>
<dbReference type="GO" id="GO:0050661">
    <property type="term" value="F:NADP binding"/>
    <property type="evidence" value="ECO:0007669"/>
    <property type="project" value="TreeGrafter"/>
</dbReference>
<dbReference type="SUPFAM" id="SSF53223">
    <property type="entry name" value="Aminoacid dehydrogenase-like, N-terminal domain"/>
    <property type="match status" value="1"/>
</dbReference>
<dbReference type="SUPFAM" id="SSF51735">
    <property type="entry name" value="NAD(P)-binding Rossmann-fold domains"/>
    <property type="match status" value="1"/>
</dbReference>
<dbReference type="GO" id="GO:0004764">
    <property type="term" value="F:shikimate 3-dehydrogenase (NADP+) activity"/>
    <property type="evidence" value="ECO:0007669"/>
    <property type="project" value="UniProtKB-EC"/>
</dbReference>
<keyword evidence="6" id="KW-1185">Reference proteome</keyword>
<keyword evidence="3" id="KW-0028">Amino-acid biosynthesis</keyword>
<comment type="caution">
    <text evidence="5">The sequence shown here is derived from an EMBL/GenBank/DDBJ whole genome shotgun (WGS) entry which is preliminary data.</text>
</comment>
<proteinExistence type="predicted"/>
<dbReference type="PANTHER" id="PTHR21089:SF1">
    <property type="entry name" value="BIFUNCTIONAL 3-DEHYDROQUINATE DEHYDRATASE_SHIKIMATE DEHYDROGENASE, CHLOROPLASTIC"/>
    <property type="match status" value="1"/>
</dbReference>
<dbReference type="InterPro" id="IPR022893">
    <property type="entry name" value="Shikimate_DH_fam"/>
</dbReference>
<dbReference type="CDD" id="cd01065">
    <property type="entry name" value="NAD_bind_Shikimate_DH"/>
    <property type="match status" value="1"/>
</dbReference>
<dbReference type="InterPro" id="IPR013708">
    <property type="entry name" value="Shikimate_DH-bd_N"/>
</dbReference>
<dbReference type="EC" id="1.1.1.25" evidence="5"/>
<dbReference type="InterPro" id="IPR046346">
    <property type="entry name" value="Aminoacid_DH-like_N_sf"/>
</dbReference>
<dbReference type="RefSeq" id="WP_055392068.1">
    <property type="nucleotide sequence ID" value="NZ_LCTZ01000002.1"/>
</dbReference>
<organism evidence="5 6">
    <name type="scientific">Flagellimonas eckloniae</name>
    <dbReference type="NCBI Taxonomy" id="346185"/>
    <lineage>
        <taxon>Bacteria</taxon>
        <taxon>Pseudomonadati</taxon>
        <taxon>Bacteroidota</taxon>
        <taxon>Flavobacteriia</taxon>
        <taxon>Flavobacteriales</taxon>
        <taxon>Flavobacteriaceae</taxon>
        <taxon>Flagellimonas</taxon>
    </lineage>
</organism>
<feature type="domain" description="Shikimate dehydrogenase substrate binding N-terminal" evidence="4">
    <location>
        <begin position="13"/>
        <end position="94"/>
    </location>
</feature>
<dbReference type="AlphaFoldDB" id="A0A0Q1CD14"/>
<dbReference type="PATRIC" id="fig|1547436.3.peg.107"/>
<dbReference type="STRING" id="346185.AAY42_00540"/>
<dbReference type="InterPro" id="IPR036291">
    <property type="entry name" value="NAD(P)-bd_dom_sf"/>
</dbReference>
<name>A0A0Q1CD14_9FLAO</name>
<protein>
    <submittedName>
        <fullName evidence="5">Shikimate dehydrogenase</fullName>
        <ecNumber evidence="5">1.1.1.25</ecNumber>
    </submittedName>
</protein>
<evidence type="ECO:0000259" key="4">
    <source>
        <dbReference type="Pfam" id="PF08501"/>
    </source>
</evidence>
<dbReference type="GO" id="GO:0005829">
    <property type="term" value="C:cytosol"/>
    <property type="evidence" value="ECO:0007669"/>
    <property type="project" value="TreeGrafter"/>
</dbReference>
<sequence>MEKIEKKENRYGLLGKEISYSFSQAYFTKKFEDAGMVNHSYENFDIPTISRFEAIIAQKNIKGINVTIPYKEQVIPYLSHLDPKAEKIGAVNTVKFTQNGLKGYNTDAFGFQKSMEPLLKPHHTKALILGTGGASKAIRFVLGELGIEHTYVSRTKKKNQFTYEELNQKIIEEHTLIVNCTPLGTYPDIDEKPPIPYSYLGKKHFLFDLIYNPEITSFLAAGKEKNATICNGLKMLELQAEKSWEIWNSSEK</sequence>
<dbReference type="EMBL" id="LCTZ01000002">
    <property type="protein sequence ID" value="KQC28554.1"/>
    <property type="molecule type" value="Genomic_DNA"/>
</dbReference>
<evidence type="ECO:0000256" key="3">
    <source>
        <dbReference type="ARBA" id="ARBA00023141"/>
    </source>
</evidence>
<dbReference type="Pfam" id="PF08501">
    <property type="entry name" value="Shikimate_dh_N"/>
    <property type="match status" value="1"/>
</dbReference>
<dbReference type="GO" id="GO:0009073">
    <property type="term" value="P:aromatic amino acid family biosynthetic process"/>
    <property type="evidence" value="ECO:0007669"/>
    <property type="project" value="UniProtKB-KW"/>
</dbReference>
<dbReference type="PANTHER" id="PTHR21089">
    <property type="entry name" value="SHIKIMATE DEHYDROGENASE"/>
    <property type="match status" value="1"/>
</dbReference>
<gene>
    <name evidence="5" type="primary">aroE</name>
    <name evidence="5" type="ORF">AAY42_00540</name>
</gene>
<accession>A0A0Q1CD14</accession>
<dbReference type="GO" id="GO:0019632">
    <property type="term" value="P:shikimate metabolic process"/>
    <property type="evidence" value="ECO:0007669"/>
    <property type="project" value="TreeGrafter"/>
</dbReference>
<evidence type="ECO:0000313" key="6">
    <source>
        <dbReference type="Proteomes" id="UP000050827"/>
    </source>
</evidence>
<keyword evidence="3" id="KW-0057">Aromatic amino acid biosynthesis</keyword>